<name>A0A7C1FIE4_9CHLR</name>
<evidence type="ECO:0000313" key="1">
    <source>
        <dbReference type="EMBL" id="HDX31314.1"/>
    </source>
</evidence>
<evidence type="ECO:0008006" key="2">
    <source>
        <dbReference type="Google" id="ProtNLM"/>
    </source>
</evidence>
<dbReference type="InterPro" id="IPR023214">
    <property type="entry name" value="HAD_sf"/>
</dbReference>
<dbReference type="InterPro" id="IPR006439">
    <property type="entry name" value="HAD-SF_hydro_IA"/>
</dbReference>
<dbReference type="InterPro" id="IPR052898">
    <property type="entry name" value="ACAD10-like"/>
</dbReference>
<proteinExistence type="predicted"/>
<organism evidence="1">
    <name type="scientific">Caldilinea aerophila</name>
    <dbReference type="NCBI Taxonomy" id="133453"/>
    <lineage>
        <taxon>Bacteria</taxon>
        <taxon>Bacillati</taxon>
        <taxon>Chloroflexota</taxon>
        <taxon>Caldilineae</taxon>
        <taxon>Caldilineales</taxon>
        <taxon>Caldilineaceae</taxon>
        <taxon>Caldilinea</taxon>
    </lineage>
</organism>
<protein>
    <recommendedName>
        <fullName evidence="2">Hydrolase</fullName>
    </recommendedName>
</protein>
<reference evidence="1" key="1">
    <citation type="journal article" date="2020" name="mSystems">
        <title>Genome- and Community-Level Interaction Insights into Carbon Utilization and Element Cycling Functions of Hydrothermarchaeota in Hydrothermal Sediment.</title>
        <authorList>
            <person name="Zhou Z."/>
            <person name="Liu Y."/>
            <person name="Xu W."/>
            <person name="Pan J."/>
            <person name="Luo Z.H."/>
            <person name="Li M."/>
        </authorList>
    </citation>
    <scope>NUCLEOTIDE SEQUENCE [LARGE SCALE GENOMIC DNA]</scope>
    <source>
        <strain evidence="1">SpSt-289</strain>
    </source>
</reference>
<dbReference type="AlphaFoldDB" id="A0A7C1FIE4"/>
<dbReference type="PANTHER" id="PTHR47829:SF1">
    <property type="entry name" value="HAD FAMILY PHOSPHATASE"/>
    <property type="match status" value="1"/>
</dbReference>
<dbReference type="PANTHER" id="PTHR47829">
    <property type="entry name" value="HYDROLASE, PUTATIVE (AFU_ORTHOLOGUE AFUA_1G12880)-RELATED"/>
    <property type="match status" value="1"/>
</dbReference>
<dbReference type="EMBL" id="DSMG01000078">
    <property type="protein sequence ID" value="HDX31314.1"/>
    <property type="molecule type" value="Genomic_DNA"/>
</dbReference>
<comment type="caution">
    <text evidence="1">The sequence shown here is derived from an EMBL/GenBank/DDBJ whole genome shotgun (WGS) entry which is preliminary data.</text>
</comment>
<sequence>MPMLTERYRVTDAFDLLVGSAYEGILKPAPEIFFLRTLERLERQPEEAIFIDDFAQNVAGARAVGMFAVQYTPDLDVAAALAAHGLNLNR</sequence>
<accession>A0A7C1FIE4</accession>
<dbReference type="Gene3D" id="3.40.50.1000">
    <property type="entry name" value="HAD superfamily/HAD-like"/>
    <property type="match status" value="1"/>
</dbReference>
<dbReference type="InterPro" id="IPR036412">
    <property type="entry name" value="HAD-like_sf"/>
</dbReference>
<dbReference type="Pfam" id="PF00702">
    <property type="entry name" value="Hydrolase"/>
    <property type="match status" value="1"/>
</dbReference>
<dbReference type="NCBIfam" id="TIGR01509">
    <property type="entry name" value="HAD-SF-IA-v3"/>
    <property type="match status" value="1"/>
</dbReference>
<gene>
    <name evidence="1" type="ORF">ENQ20_07435</name>
</gene>
<dbReference type="SUPFAM" id="SSF56784">
    <property type="entry name" value="HAD-like"/>
    <property type="match status" value="1"/>
</dbReference>